<gene>
    <name evidence="12" type="primary">folD</name>
    <name evidence="15" type="ORF">CJJ23_03820</name>
</gene>
<reference evidence="16" key="1">
    <citation type="submission" date="2017-08" db="EMBL/GenBank/DDBJ databases">
        <authorList>
            <person name="Alvarez-Ponce D."/>
            <person name="Weitzman C.L."/>
            <person name="Tillett R.L."/>
            <person name="Sandmeier F.C."/>
            <person name="Tracy C.R."/>
        </authorList>
    </citation>
    <scope>NUCLEOTIDE SEQUENCE [LARGE SCALE GENOMIC DNA]</scope>
    <source>
        <strain evidence="16">723</strain>
    </source>
</reference>
<dbReference type="Gene3D" id="3.40.50.10860">
    <property type="entry name" value="Leucine Dehydrogenase, chain A, domain 1"/>
    <property type="match status" value="1"/>
</dbReference>
<dbReference type="InterPro" id="IPR020631">
    <property type="entry name" value="THF_DH/CycHdrlase_NAD-bd_dom"/>
</dbReference>
<dbReference type="GO" id="GO:0005829">
    <property type="term" value="C:cytosol"/>
    <property type="evidence" value="ECO:0007669"/>
    <property type="project" value="TreeGrafter"/>
</dbReference>
<evidence type="ECO:0000256" key="5">
    <source>
        <dbReference type="ARBA" id="ARBA00022755"/>
    </source>
</evidence>
<protein>
    <recommendedName>
        <fullName evidence="12">Bifunctional protein FolD</fullName>
    </recommendedName>
    <domain>
        <recommendedName>
            <fullName evidence="12">Methylenetetrahydrofolate dehydrogenase</fullName>
            <ecNumber evidence="12">1.5.1.5</ecNumber>
        </recommendedName>
    </domain>
    <domain>
        <recommendedName>
            <fullName evidence="12">Methenyltetrahydrofolate cyclohydrolase</fullName>
            <ecNumber evidence="12">3.5.4.9</ecNumber>
        </recommendedName>
    </domain>
</protein>
<name>A0A269TIT9_9BACT</name>
<dbReference type="GO" id="GO:0004477">
    <property type="term" value="F:methenyltetrahydrofolate cyclohydrolase activity"/>
    <property type="evidence" value="ECO:0007669"/>
    <property type="project" value="UniProtKB-UniRule"/>
</dbReference>
<keyword evidence="5 12" id="KW-0658">Purine biosynthesis</keyword>
<dbReference type="RefSeq" id="WP_095335036.1">
    <property type="nucleotide sequence ID" value="NZ_NQNY01000013.1"/>
</dbReference>
<dbReference type="AlphaFoldDB" id="A0A269TIT9"/>
<proteinExistence type="inferred from homology"/>
<dbReference type="UniPathway" id="UPA00193"/>
<dbReference type="GO" id="GO:0006164">
    <property type="term" value="P:purine nucleotide biosynthetic process"/>
    <property type="evidence" value="ECO:0007669"/>
    <property type="project" value="UniProtKB-KW"/>
</dbReference>
<feature type="binding site" evidence="12">
    <location>
        <begin position="160"/>
        <end position="162"/>
    </location>
    <ligand>
        <name>NADP(+)</name>
        <dbReference type="ChEBI" id="CHEBI:58349"/>
    </ligand>
</feature>
<keyword evidence="7 12" id="KW-0521">NADP</keyword>
<dbReference type="GO" id="GO:0035999">
    <property type="term" value="P:tetrahydrofolate interconversion"/>
    <property type="evidence" value="ECO:0007669"/>
    <property type="project" value="UniProtKB-UniRule"/>
</dbReference>
<dbReference type="InterPro" id="IPR036291">
    <property type="entry name" value="NAD(P)-bd_dom_sf"/>
</dbReference>
<evidence type="ECO:0000256" key="1">
    <source>
        <dbReference type="ARBA" id="ARBA00004777"/>
    </source>
</evidence>
<dbReference type="SUPFAM" id="SSF51735">
    <property type="entry name" value="NAD(P)-binding Rossmann-fold domains"/>
    <property type="match status" value="1"/>
</dbReference>
<feature type="domain" description="Tetrahydrofolate dehydrogenase/cyclohydrolase catalytic" evidence="13">
    <location>
        <begin position="6"/>
        <end position="113"/>
    </location>
</feature>
<dbReference type="EC" id="1.5.1.5" evidence="12"/>
<evidence type="ECO:0000313" key="15">
    <source>
        <dbReference type="EMBL" id="PAK21100.1"/>
    </source>
</evidence>
<dbReference type="PRINTS" id="PR00085">
    <property type="entry name" value="THFDHDRGNASE"/>
</dbReference>
<dbReference type="HAMAP" id="MF_01576">
    <property type="entry name" value="THF_DHG_CYH"/>
    <property type="match status" value="1"/>
</dbReference>
<evidence type="ECO:0000256" key="9">
    <source>
        <dbReference type="ARBA" id="ARBA00023102"/>
    </source>
</evidence>
<dbReference type="Proteomes" id="UP000216943">
    <property type="component" value="Unassembled WGS sequence"/>
</dbReference>
<evidence type="ECO:0000256" key="4">
    <source>
        <dbReference type="ARBA" id="ARBA00022605"/>
    </source>
</evidence>
<comment type="subunit">
    <text evidence="2 12">Homodimer.</text>
</comment>
<comment type="pathway">
    <text evidence="1 12">One-carbon metabolism; tetrahydrofolate interconversion.</text>
</comment>
<evidence type="ECO:0000256" key="10">
    <source>
        <dbReference type="ARBA" id="ARBA00023167"/>
    </source>
</evidence>
<comment type="caution">
    <text evidence="12">Lacks conserved residue(s) required for the propagation of feature annotation.</text>
</comment>
<organism evidence="15 16">
    <name type="scientific">Mycoplasmopsis agassizii</name>
    <dbReference type="NCBI Taxonomy" id="33922"/>
    <lineage>
        <taxon>Bacteria</taxon>
        <taxon>Bacillati</taxon>
        <taxon>Mycoplasmatota</taxon>
        <taxon>Mycoplasmoidales</taxon>
        <taxon>Metamycoplasmataceae</taxon>
        <taxon>Mycoplasmopsis</taxon>
    </lineage>
</organism>
<dbReference type="FunFam" id="3.40.50.10860:FF:000005">
    <property type="entry name" value="C-1-tetrahydrofolate synthase, cytoplasmic, putative"/>
    <property type="match status" value="1"/>
</dbReference>
<dbReference type="InterPro" id="IPR000672">
    <property type="entry name" value="THF_DH/CycHdrlase"/>
</dbReference>
<dbReference type="EC" id="3.5.4.9" evidence="12"/>
<keyword evidence="4 12" id="KW-0028">Amino-acid biosynthesis</keyword>
<evidence type="ECO:0000256" key="11">
    <source>
        <dbReference type="ARBA" id="ARBA00023268"/>
    </source>
</evidence>
<evidence type="ECO:0000259" key="13">
    <source>
        <dbReference type="Pfam" id="PF00763"/>
    </source>
</evidence>
<keyword evidence="11 12" id="KW-0511">Multifunctional enzyme</keyword>
<comment type="catalytic activity">
    <reaction evidence="12">
        <text>(6R)-5,10-methylene-5,6,7,8-tetrahydrofolate + NADP(+) = (6R)-5,10-methenyltetrahydrofolate + NADPH</text>
        <dbReference type="Rhea" id="RHEA:22812"/>
        <dbReference type="ChEBI" id="CHEBI:15636"/>
        <dbReference type="ChEBI" id="CHEBI:57455"/>
        <dbReference type="ChEBI" id="CHEBI:57783"/>
        <dbReference type="ChEBI" id="CHEBI:58349"/>
        <dbReference type="EC" id="1.5.1.5"/>
    </reaction>
</comment>
<dbReference type="Gene3D" id="3.40.50.720">
    <property type="entry name" value="NAD(P)-binding Rossmann-like Domain"/>
    <property type="match status" value="1"/>
</dbReference>
<keyword evidence="6 12" id="KW-0378">Hydrolase</keyword>
<keyword evidence="3 12" id="KW-0554">One-carbon metabolism</keyword>
<dbReference type="Pfam" id="PF02882">
    <property type="entry name" value="THF_DHG_CYH_C"/>
    <property type="match status" value="1"/>
</dbReference>
<dbReference type="InterPro" id="IPR046346">
    <property type="entry name" value="Aminoacid_DH-like_N_sf"/>
</dbReference>
<dbReference type="InterPro" id="IPR020630">
    <property type="entry name" value="THF_DH/CycHdrlase_cat_dom"/>
</dbReference>
<evidence type="ECO:0000256" key="2">
    <source>
        <dbReference type="ARBA" id="ARBA00011738"/>
    </source>
</evidence>
<dbReference type="PANTHER" id="PTHR48099:SF5">
    <property type="entry name" value="C-1-TETRAHYDROFOLATE SYNTHASE, CYTOPLASMIC"/>
    <property type="match status" value="1"/>
</dbReference>
<dbReference type="EMBL" id="NQNY01000013">
    <property type="protein sequence ID" value="PAK21100.1"/>
    <property type="molecule type" value="Genomic_DNA"/>
</dbReference>
<comment type="caution">
    <text evidence="15">The sequence shown here is derived from an EMBL/GenBank/DDBJ whole genome shotgun (WGS) entry which is preliminary data.</text>
</comment>
<comment type="similarity">
    <text evidence="12">Belongs to the tetrahydrofolate dehydrogenase/cyclohydrolase family.</text>
</comment>
<dbReference type="OrthoDB" id="9803580at2"/>
<dbReference type="GO" id="GO:0000105">
    <property type="term" value="P:L-histidine biosynthetic process"/>
    <property type="evidence" value="ECO:0007669"/>
    <property type="project" value="UniProtKB-KW"/>
</dbReference>
<comment type="function">
    <text evidence="12">Catalyzes the oxidation of 5,10-methylenetetrahydrofolate to 5,10-methenyltetrahydrofolate and then the hydrolysis of 5,10-methenyltetrahydrofolate to 10-formyltetrahydrofolate.</text>
</comment>
<evidence type="ECO:0000256" key="8">
    <source>
        <dbReference type="ARBA" id="ARBA00023002"/>
    </source>
</evidence>
<dbReference type="GO" id="GO:0004488">
    <property type="term" value="F:methylenetetrahydrofolate dehydrogenase (NADP+) activity"/>
    <property type="evidence" value="ECO:0007669"/>
    <property type="project" value="UniProtKB-UniRule"/>
</dbReference>
<sequence length="276" mass="30869">MDKLFGKDLALNIKENLKIEFSKLNKKATLKIILIGDNPASITYINYKMMFAKEVGVDAELIRYSEKHDEELIINDIQNLNKTSDSIIVQLPLPNKFNTEKILDAVDYKKDVDGLSTLSQKYLLNNHQEFYLKPATAMAVIKFMDHHKLDYVNQSVGIIGQSRLIGYPLKIIISRLNNNLKTYDIETTLANSETHDLLIVATGVPGLIKAHNVKKDAILIDVGFSKIDNKIYGDIDEESVSSKAKFLAPALGSIGPVTVAMLFENILIAALHNLKK</sequence>
<keyword evidence="8 12" id="KW-0560">Oxidoreductase</keyword>
<accession>A0A269TIT9</accession>
<dbReference type="SUPFAM" id="SSF53223">
    <property type="entry name" value="Aminoacid dehydrogenase-like, N-terminal domain"/>
    <property type="match status" value="1"/>
</dbReference>
<comment type="catalytic activity">
    <reaction evidence="12">
        <text>(6R)-5,10-methenyltetrahydrofolate + H2O = (6R)-10-formyltetrahydrofolate + H(+)</text>
        <dbReference type="Rhea" id="RHEA:23700"/>
        <dbReference type="ChEBI" id="CHEBI:15377"/>
        <dbReference type="ChEBI" id="CHEBI:15378"/>
        <dbReference type="ChEBI" id="CHEBI:57455"/>
        <dbReference type="ChEBI" id="CHEBI:195366"/>
        <dbReference type="EC" id="3.5.4.9"/>
    </reaction>
</comment>
<evidence type="ECO:0000259" key="14">
    <source>
        <dbReference type="Pfam" id="PF02882"/>
    </source>
</evidence>
<evidence type="ECO:0000256" key="12">
    <source>
        <dbReference type="HAMAP-Rule" id="MF_01576"/>
    </source>
</evidence>
<evidence type="ECO:0000256" key="7">
    <source>
        <dbReference type="ARBA" id="ARBA00022857"/>
    </source>
</evidence>
<evidence type="ECO:0000313" key="16">
    <source>
        <dbReference type="Proteomes" id="UP000216943"/>
    </source>
</evidence>
<evidence type="ECO:0000256" key="3">
    <source>
        <dbReference type="ARBA" id="ARBA00022563"/>
    </source>
</evidence>
<keyword evidence="10 12" id="KW-0486">Methionine biosynthesis</keyword>
<feature type="domain" description="Tetrahydrofolate dehydrogenase/cyclohydrolase NAD(P)-binding" evidence="14">
    <location>
        <begin position="134"/>
        <end position="271"/>
    </location>
</feature>
<keyword evidence="9 12" id="KW-0368">Histidine biosynthesis</keyword>
<dbReference type="GO" id="GO:0009086">
    <property type="term" value="P:methionine biosynthetic process"/>
    <property type="evidence" value="ECO:0007669"/>
    <property type="project" value="UniProtKB-KW"/>
</dbReference>
<dbReference type="PANTHER" id="PTHR48099">
    <property type="entry name" value="C-1-TETRAHYDROFOLATE SYNTHASE, CYTOPLASMIC-RELATED"/>
    <property type="match status" value="1"/>
</dbReference>
<evidence type="ECO:0000256" key="6">
    <source>
        <dbReference type="ARBA" id="ARBA00022801"/>
    </source>
</evidence>
<dbReference type="Pfam" id="PF00763">
    <property type="entry name" value="THF_DHG_CYH"/>
    <property type="match status" value="1"/>
</dbReference>
<feature type="binding site" evidence="12">
    <location>
        <position position="185"/>
    </location>
    <ligand>
        <name>NADP(+)</name>
        <dbReference type="ChEBI" id="CHEBI:58349"/>
    </ligand>
</feature>